<dbReference type="Pfam" id="PF00924">
    <property type="entry name" value="MS_channel_2nd"/>
    <property type="match status" value="1"/>
</dbReference>
<dbReference type="SUPFAM" id="SSF82861">
    <property type="entry name" value="Mechanosensitive channel protein MscS (YggB), transmembrane region"/>
    <property type="match status" value="1"/>
</dbReference>
<dbReference type="InterPro" id="IPR049142">
    <property type="entry name" value="MS_channel_1st"/>
</dbReference>
<evidence type="ECO:0000313" key="12">
    <source>
        <dbReference type="Proteomes" id="UP001597237"/>
    </source>
</evidence>
<dbReference type="Gene3D" id="3.30.70.100">
    <property type="match status" value="1"/>
</dbReference>
<feature type="domain" description="Mechanosensitive ion channel MscS C-terminal" evidence="9">
    <location>
        <begin position="157"/>
        <end position="244"/>
    </location>
</feature>
<dbReference type="InterPro" id="IPR011014">
    <property type="entry name" value="MscS_channel_TM-2"/>
</dbReference>
<keyword evidence="4 7" id="KW-0812">Transmembrane</keyword>
<dbReference type="EMBL" id="JBHUEY010000001">
    <property type="protein sequence ID" value="MFD1782914.1"/>
    <property type="molecule type" value="Genomic_DNA"/>
</dbReference>
<dbReference type="Proteomes" id="UP001597237">
    <property type="component" value="Unassembled WGS sequence"/>
</dbReference>
<accession>A0ABW4MYV0</accession>
<comment type="similarity">
    <text evidence="2">Belongs to the MscS (TC 1.A.23) family.</text>
</comment>
<feature type="domain" description="Mechanosensitive ion channel transmembrane helices 2/3" evidence="10">
    <location>
        <begin position="49"/>
        <end position="85"/>
    </location>
</feature>
<evidence type="ECO:0000256" key="3">
    <source>
        <dbReference type="ARBA" id="ARBA00022475"/>
    </source>
</evidence>
<feature type="transmembrane region" description="Helical" evidence="7">
    <location>
        <begin position="41"/>
        <end position="60"/>
    </location>
</feature>
<dbReference type="SUPFAM" id="SSF50182">
    <property type="entry name" value="Sm-like ribonucleoproteins"/>
    <property type="match status" value="1"/>
</dbReference>
<sequence length="273" mass="29658">MIVAAAASELAGYLIERTMGAAERRSARPHRAAQLRTIKPLIRGFVQMLIVGLAALTVLSELGVQIGPLLASAGVVGIAIGFGAQTLVKDFLTGIFLIMEDIVAIGDIVQIGDRSGVVEAMTLRTIRLRNLDGTLHILPYSEAQVIDNRTKNFSSYVVDVGVAYRTDVDHAFQVMRQVGQELQADPEFGPLVDQPLEILGVDAFADSAVMLKARLRTRPGEQWKVGREYNRRLKAAFDAAGIEFPFPQRTLSLDPAAAEALRQPRAEAPRSEA</sequence>
<protein>
    <submittedName>
        <fullName evidence="11">Mechanosensitive ion channel family protein</fullName>
    </submittedName>
</protein>
<feature type="transmembrane region" description="Helical" evidence="7">
    <location>
        <begin position="66"/>
        <end position="88"/>
    </location>
</feature>
<evidence type="ECO:0000256" key="4">
    <source>
        <dbReference type="ARBA" id="ARBA00022692"/>
    </source>
</evidence>
<dbReference type="Gene3D" id="2.30.30.60">
    <property type="match status" value="1"/>
</dbReference>
<dbReference type="SUPFAM" id="SSF82689">
    <property type="entry name" value="Mechanosensitive channel protein MscS (YggB), C-terminal domain"/>
    <property type="match status" value="1"/>
</dbReference>
<dbReference type="PANTHER" id="PTHR30460">
    <property type="entry name" value="MODERATE CONDUCTANCE MECHANOSENSITIVE CHANNEL YBIO"/>
    <property type="match status" value="1"/>
</dbReference>
<dbReference type="PANTHER" id="PTHR30460:SF0">
    <property type="entry name" value="MODERATE CONDUCTANCE MECHANOSENSITIVE CHANNEL YBIO"/>
    <property type="match status" value="1"/>
</dbReference>
<comment type="caution">
    <text evidence="11">The sequence shown here is derived from an EMBL/GenBank/DDBJ whole genome shotgun (WGS) entry which is preliminary data.</text>
</comment>
<evidence type="ECO:0000259" key="10">
    <source>
        <dbReference type="Pfam" id="PF21088"/>
    </source>
</evidence>
<evidence type="ECO:0000256" key="6">
    <source>
        <dbReference type="ARBA" id="ARBA00023136"/>
    </source>
</evidence>
<organism evidence="11 12">
    <name type="scientific">Phenylobacterium terrae</name>
    <dbReference type="NCBI Taxonomy" id="2665495"/>
    <lineage>
        <taxon>Bacteria</taxon>
        <taxon>Pseudomonadati</taxon>
        <taxon>Pseudomonadota</taxon>
        <taxon>Alphaproteobacteria</taxon>
        <taxon>Caulobacterales</taxon>
        <taxon>Caulobacteraceae</taxon>
        <taxon>Phenylobacterium</taxon>
    </lineage>
</organism>
<evidence type="ECO:0000259" key="9">
    <source>
        <dbReference type="Pfam" id="PF21082"/>
    </source>
</evidence>
<evidence type="ECO:0000256" key="1">
    <source>
        <dbReference type="ARBA" id="ARBA00004651"/>
    </source>
</evidence>
<evidence type="ECO:0000313" key="11">
    <source>
        <dbReference type="EMBL" id="MFD1782914.1"/>
    </source>
</evidence>
<evidence type="ECO:0000256" key="5">
    <source>
        <dbReference type="ARBA" id="ARBA00022989"/>
    </source>
</evidence>
<dbReference type="InterPro" id="IPR049278">
    <property type="entry name" value="MS_channel_C"/>
</dbReference>
<evidence type="ECO:0000256" key="2">
    <source>
        <dbReference type="ARBA" id="ARBA00008017"/>
    </source>
</evidence>
<proteinExistence type="inferred from homology"/>
<dbReference type="InterPro" id="IPR023408">
    <property type="entry name" value="MscS_beta-dom_sf"/>
</dbReference>
<evidence type="ECO:0000256" key="7">
    <source>
        <dbReference type="SAM" id="Phobius"/>
    </source>
</evidence>
<dbReference type="Pfam" id="PF21082">
    <property type="entry name" value="MS_channel_3rd"/>
    <property type="match status" value="1"/>
</dbReference>
<dbReference type="InterPro" id="IPR045276">
    <property type="entry name" value="YbiO_bact"/>
</dbReference>
<dbReference type="InterPro" id="IPR011066">
    <property type="entry name" value="MscS_channel_C_sf"/>
</dbReference>
<name>A0ABW4MYV0_9CAUL</name>
<feature type="domain" description="Mechanosensitive ion channel MscS" evidence="8">
    <location>
        <begin position="86"/>
        <end position="153"/>
    </location>
</feature>
<gene>
    <name evidence="11" type="ORF">ACFSC0_05875</name>
</gene>
<reference evidence="12" key="1">
    <citation type="journal article" date="2019" name="Int. J. Syst. Evol. Microbiol.">
        <title>The Global Catalogue of Microorganisms (GCM) 10K type strain sequencing project: providing services to taxonomists for standard genome sequencing and annotation.</title>
        <authorList>
            <consortium name="The Broad Institute Genomics Platform"/>
            <consortium name="The Broad Institute Genome Sequencing Center for Infectious Disease"/>
            <person name="Wu L."/>
            <person name="Ma J."/>
        </authorList>
    </citation>
    <scope>NUCLEOTIDE SEQUENCE [LARGE SCALE GENOMIC DNA]</scope>
    <source>
        <strain evidence="12">DFY28</strain>
    </source>
</reference>
<dbReference type="InterPro" id="IPR006685">
    <property type="entry name" value="MscS_channel_2nd"/>
</dbReference>
<dbReference type="RefSeq" id="WP_377282559.1">
    <property type="nucleotide sequence ID" value="NZ_JBHRSI010000007.1"/>
</dbReference>
<keyword evidence="12" id="KW-1185">Reference proteome</keyword>
<comment type="subcellular location">
    <subcellularLocation>
        <location evidence="1">Cell membrane</location>
        <topology evidence="1">Multi-pass membrane protein</topology>
    </subcellularLocation>
</comment>
<dbReference type="InterPro" id="IPR010920">
    <property type="entry name" value="LSM_dom_sf"/>
</dbReference>
<keyword evidence="3" id="KW-1003">Cell membrane</keyword>
<evidence type="ECO:0000259" key="8">
    <source>
        <dbReference type="Pfam" id="PF00924"/>
    </source>
</evidence>
<dbReference type="Pfam" id="PF21088">
    <property type="entry name" value="MS_channel_1st"/>
    <property type="match status" value="1"/>
</dbReference>
<keyword evidence="6 7" id="KW-0472">Membrane</keyword>
<keyword evidence="5 7" id="KW-1133">Transmembrane helix</keyword>
<dbReference type="Gene3D" id="1.10.287.1260">
    <property type="match status" value="1"/>
</dbReference>